<keyword evidence="3 15" id="KW-0812">Transmembrane</keyword>
<dbReference type="EMBL" id="WHVB01000013">
    <property type="protein sequence ID" value="KAF8477635.1"/>
    <property type="molecule type" value="Genomic_DNA"/>
</dbReference>
<keyword evidence="2 15" id="KW-0645">Protease</keyword>
<evidence type="ECO:0000256" key="5">
    <source>
        <dbReference type="ARBA" id="ARBA00022801"/>
    </source>
</evidence>
<accession>A0A9P5T6W1</accession>
<dbReference type="GO" id="GO:0071586">
    <property type="term" value="P:CAAX-box protein processing"/>
    <property type="evidence" value="ECO:0007669"/>
    <property type="project" value="UniProtKB-UniRule"/>
</dbReference>
<evidence type="ECO:0000256" key="10">
    <source>
        <dbReference type="ARBA" id="ARBA00023136"/>
    </source>
</evidence>
<evidence type="ECO:0000256" key="13">
    <source>
        <dbReference type="PIRSR" id="PIRSR627057-1"/>
    </source>
</evidence>
<comment type="caution">
    <text evidence="15">Lacks conserved residue(s) required for the propagation of feature annotation.</text>
</comment>
<protein>
    <recommendedName>
        <fullName evidence="15">CAAX prenyl protease</fullName>
        <ecNumber evidence="15">3.4.24.84</ecNumber>
    </recommendedName>
</protein>
<feature type="binding site" evidence="14">
    <location>
        <position position="308"/>
    </location>
    <ligand>
        <name>Zn(2+)</name>
        <dbReference type="ChEBI" id="CHEBI:29105"/>
        <note>catalytic</note>
    </ligand>
</feature>
<sequence length="476" mass="54304">MDILHAQLTAIQRRLAFVQTDPIDWRTQVLVFSWGICLFESYLLLRQYPLYSKSTPPTVLAEHFTPQVFEKSQRYGKDKAQFSIVSGLYKQFIDTLQLASGLYYPWAWRASGQLLGLAGYGPEYLISQSVLFVFLLSFTSTLPTMPLGLYQTFVLEERHGFNKTTLALYFADMLKGWALGIVIGTPLLSAFLYIFEWAGDRFVPWIMMLLLVFQLSMVILYPTVIQPLFNKLSPLREGELRTRVETLASRLKFPLKHLYEIDGSKRSSHSNAYFFGLPWSKHIVIFDTLIKQSQPEEVEAVLAHELGHWYHLHPTKLLLVSQLHLFTILALFPAFLNAPPLLRSFGFPESVAARPPPIIAFFLYQMLLTPLEAVVGMALNAISRRFEYEADRFACDLPAILHADSASEKDRDAMKDMGTRLGRALVSLHAENLSTVWVDWLYSAYHHSHPTLTERLKALGEYGSEGLGKTETKKEQ</sequence>
<evidence type="ECO:0000256" key="15">
    <source>
        <dbReference type="RuleBase" id="RU366005"/>
    </source>
</evidence>
<dbReference type="Proteomes" id="UP000759537">
    <property type="component" value="Unassembled WGS sequence"/>
</dbReference>
<comment type="catalytic activity">
    <reaction evidence="11 15">
        <text>Hydrolyzes the peptide bond -P2-(S-farnesyl or geranylgeranyl)C-P1'-P2'-P3'-COOH where P1' and P2' are amino acids with aliphatic side chains and P3' is any C-terminal residue.</text>
        <dbReference type="EC" id="3.4.24.84"/>
    </reaction>
</comment>
<feature type="active site" description="Proton donor" evidence="13">
    <location>
        <position position="391"/>
    </location>
</feature>
<feature type="transmembrane region" description="Helical" evidence="15">
    <location>
        <begin position="176"/>
        <end position="196"/>
    </location>
</feature>
<comment type="function">
    <text evidence="15">Proteolytically removes the C-terminal three residues of farnesylated proteins.</text>
</comment>
<dbReference type="GO" id="GO:0004222">
    <property type="term" value="F:metalloendopeptidase activity"/>
    <property type="evidence" value="ECO:0007669"/>
    <property type="project" value="UniProtKB-UniRule"/>
</dbReference>
<evidence type="ECO:0000256" key="9">
    <source>
        <dbReference type="ARBA" id="ARBA00023049"/>
    </source>
</evidence>
<keyword evidence="10 15" id="KW-0472">Membrane</keyword>
<keyword evidence="8 15" id="KW-1133">Transmembrane helix</keyword>
<evidence type="ECO:0000256" key="1">
    <source>
        <dbReference type="ARBA" id="ARBA00004477"/>
    </source>
</evidence>
<dbReference type="InterPro" id="IPR001915">
    <property type="entry name" value="Peptidase_M48"/>
</dbReference>
<feature type="domain" description="Peptidase M48" evidence="16">
    <location>
        <begin position="234"/>
        <end position="460"/>
    </location>
</feature>
<keyword evidence="6 15" id="KW-0256">Endoplasmic reticulum</keyword>
<feature type="transmembrane region" description="Helical" evidence="15">
    <location>
        <begin position="126"/>
        <end position="155"/>
    </location>
</feature>
<keyword evidence="7 14" id="KW-0862">Zinc</keyword>
<dbReference type="PANTHER" id="PTHR10120">
    <property type="entry name" value="CAAX PRENYL PROTEASE 1"/>
    <property type="match status" value="1"/>
</dbReference>
<dbReference type="GO" id="GO:0046872">
    <property type="term" value="F:metal ion binding"/>
    <property type="evidence" value="ECO:0007669"/>
    <property type="project" value="UniProtKB-UniRule"/>
</dbReference>
<evidence type="ECO:0000313" key="18">
    <source>
        <dbReference type="EMBL" id="KAF8477635.1"/>
    </source>
</evidence>
<evidence type="ECO:0000256" key="2">
    <source>
        <dbReference type="ARBA" id="ARBA00022670"/>
    </source>
</evidence>
<dbReference type="InterPro" id="IPR032456">
    <property type="entry name" value="Peptidase_M48_N"/>
</dbReference>
<dbReference type="Gene3D" id="3.30.2010.10">
    <property type="entry name" value="Metalloproteases ('zincins'), catalytic domain"/>
    <property type="match status" value="1"/>
</dbReference>
<evidence type="ECO:0000259" key="17">
    <source>
        <dbReference type="Pfam" id="PF16491"/>
    </source>
</evidence>
<evidence type="ECO:0000256" key="14">
    <source>
        <dbReference type="PIRSR" id="PIRSR627057-2"/>
    </source>
</evidence>
<evidence type="ECO:0000256" key="6">
    <source>
        <dbReference type="ARBA" id="ARBA00022824"/>
    </source>
</evidence>
<keyword evidence="9 15" id="KW-0482">Metalloprotease</keyword>
<feature type="binding site" evidence="14">
    <location>
        <position position="387"/>
    </location>
    <ligand>
        <name>Zn(2+)</name>
        <dbReference type="ChEBI" id="CHEBI:29105"/>
        <note>catalytic</note>
    </ligand>
</feature>
<dbReference type="InterPro" id="IPR027057">
    <property type="entry name" value="CAXX_Prtase_1"/>
</dbReference>
<dbReference type="CDD" id="cd07343">
    <property type="entry name" value="M48A_Zmpste24p_like"/>
    <property type="match status" value="1"/>
</dbReference>
<feature type="transmembrane region" description="Helical" evidence="15">
    <location>
        <begin position="202"/>
        <end position="221"/>
    </location>
</feature>
<feature type="binding site" evidence="14">
    <location>
        <position position="304"/>
    </location>
    <ligand>
        <name>Zn(2+)</name>
        <dbReference type="ChEBI" id="CHEBI:29105"/>
        <note>catalytic</note>
    </ligand>
</feature>
<dbReference type="GO" id="GO:0005789">
    <property type="term" value="C:endoplasmic reticulum membrane"/>
    <property type="evidence" value="ECO:0007669"/>
    <property type="project" value="UniProtKB-SubCell"/>
</dbReference>
<comment type="cofactor">
    <cofactor evidence="14 15">
        <name>Zn(2+)</name>
        <dbReference type="ChEBI" id="CHEBI:29105"/>
    </cofactor>
    <text evidence="14 15">Binds 1 zinc ion per subunit.</text>
</comment>
<reference evidence="18" key="2">
    <citation type="journal article" date="2020" name="Nat. Commun.">
        <title>Large-scale genome sequencing of mycorrhizal fungi provides insights into the early evolution of symbiotic traits.</title>
        <authorList>
            <person name="Miyauchi S."/>
            <person name="Kiss E."/>
            <person name="Kuo A."/>
            <person name="Drula E."/>
            <person name="Kohler A."/>
            <person name="Sanchez-Garcia M."/>
            <person name="Morin E."/>
            <person name="Andreopoulos B."/>
            <person name="Barry K.W."/>
            <person name="Bonito G."/>
            <person name="Buee M."/>
            <person name="Carver A."/>
            <person name="Chen C."/>
            <person name="Cichocki N."/>
            <person name="Clum A."/>
            <person name="Culley D."/>
            <person name="Crous P.W."/>
            <person name="Fauchery L."/>
            <person name="Girlanda M."/>
            <person name="Hayes R.D."/>
            <person name="Keri Z."/>
            <person name="LaButti K."/>
            <person name="Lipzen A."/>
            <person name="Lombard V."/>
            <person name="Magnuson J."/>
            <person name="Maillard F."/>
            <person name="Murat C."/>
            <person name="Nolan M."/>
            <person name="Ohm R.A."/>
            <person name="Pangilinan J."/>
            <person name="Pereira M.F."/>
            <person name="Perotto S."/>
            <person name="Peter M."/>
            <person name="Pfister S."/>
            <person name="Riley R."/>
            <person name="Sitrit Y."/>
            <person name="Stielow J.B."/>
            <person name="Szollosi G."/>
            <person name="Zifcakova L."/>
            <person name="Stursova M."/>
            <person name="Spatafora J.W."/>
            <person name="Tedersoo L."/>
            <person name="Vaario L.M."/>
            <person name="Yamada A."/>
            <person name="Yan M."/>
            <person name="Wang P."/>
            <person name="Xu J."/>
            <person name="Bruns T."/>
            <person name="Baldrian P."/>
            <person name="Vilgalys R."/>
            <person name="Dunand C."/>
            <person name="Henrissat B."/>
            <person name="Grigoriev I.V."/>
            <person name="Hibbett D."/>
            <person name="Nagy L.G."/>
            <person name="Martin F.M."/>
        </authorList>
    </citation>
    <scope>NUCLEOTIDE SEQUENCE</scope>
    <source>
        <strain evidence="18">Prilba</strain>
    </source>
</reference>
<evidence type="ECO:0000313" key="19">
    <source>
        <dbReference type="Proteomes" id="UP000759537"/>
    </source>
</evidence>
<keyword evidence="19" id="KW-1185">Reference proteome</keyword>
<gene>
    <name evidence="18" type="ORF">DFH94DRAFT_794953</name>
</gene>
<dbReference type="OrthoDB" id="360839at2759"/>
<dbReference type="Pfam" id="PF01435">
    <property type="entry name" value="Peptidase_M48"/>
    <property type="match status" value="1"/>
</dbReference>
<organism evidence="18 19">
    <name type="scientific">Russula ochroleuca</name>
    <dbReference type="NCBI Taxonomy" id="152965"/>
    <lineage>
        <taxon>Eukaryota</taxon>
        <taxon>Fungi</taxon>
        <taxon>Dikarya</taxon>
        <taxon>Basidiomycota</taxon>
        <taxon>Agaricomycotina</taxon>
        <taxon>Agaricomycetes</taxon>
        <taxon>Russulales</taxon>
        <taxon>Russulaceae</taxon>
        <taxon>Russula</taxon>
    </lineage>
</organism>
<feature type="domain" description="CAAX prenyl protease 1 N-terminal" evidence="17">
    <location>
        <begin position="47"/>
        <end position="231"/>
    </location>
</feature>
<dbReference type="EC" id="3.4.24.84" evidence="15"/>
<evidence type="ECO:0000259" key="16">
    <source>
        <dbReference type="Pfam" id="PF01435"/>
    </source>
</evidence>
<dbReference type="AlphaFoldDB" id="A0A9P5T6W1"/>
<name>A0A9P5T6W1_9AGAM</name>
<keyword evidence="4 14" id="KW-0479">Metal-binding</keyword>
<evidence type="ECO:0000256" key="11">
    <source>
        <dbReference type="ARBA" id="ARBA00044456"/>
    </source>
</evidence>
<evidence type="ECO:0000256" key="8">
    <source>
        <dbReference type="ARBA" id="ARBA00022989"/>
    </source>
</evidence>
<comment type="caution">
    <text evidence="18">The sequence shown here is derived from an EMBL/GenBank/DDBJ whole genome shotgun (WGS) entry which is preliminary data.</text>
</comment>
<proteinExistence type="inferred from homology"/>
<evidence type="ECO:0000256" key="7">
    <source>
        <dbReference type="ARBA" id="ARBA00022833"/>
    </source>
</evidence>
<evidence type="ECO:0000256" key="3">
    <source>
        <dbReference type="ARBA" id="ARBA00022692"/>
    </source>
</evidence>
<dbReference type="Pfam" id="PF16491">
    <property type="entry name" value="Peptidase_M48_N"/>
    <property type="match status" value="1"/>
</dbReference>
<keyword evidence="5 15" id="KW-0378">Hydrolase</keyword>
<comment type="similarity">
    <text evidence="12 15">Belongs to the peptidase M48A family.</text>
</comment>
<reference evidence="18" key="1">
    <citation type="submission" date="2019-10" db="EMBL/GenBank/DDBJ databases">
        <authorList>
            <consortium name="DOE Joint Genome Institute"/>
            <person name="Kuo A."/>
            <person name="Miyauchi S."/>
            <person name="Kiss E."/>
            <person name="Drula E."/>
            <person name="Kohler A."/>
            <person name="Sanchez-Garcia M."/>
            <person name="Andreopoulos B."/>
            <person name="Barry K.W."/>
            <person name="Bonito G."/>
            <person name="Buee M."/>
            <person name="Carver A."/>
            <person name="Chen C."/>
            <person name="Cichocki N."/>
            <person name="Clum A."/>
            <person name="Culley D."/>
            <person name="Crous P.W."/>
            <person name="Fauchery L."/>
            <person name="Girlanda M."/>
            <person name="Hayes R."/>
            <person name="Keri Z."/>
            <person name="LaButti K."/>
            <person name="Lipzen A."/>
            <person name="Lombard V."/>
            <person name="Magnuson J."/>
            <person name="Maillard F."/>
            <person name="Morin E."/>
            <person name="Murat C."/>
            <person name="Nolan M."/>
            <person name="Ohm R."/>
            <person name="Pangilinan J."/>
            <person name="Pereira M."/>
            <person name="Perotto S."/>
            <person name="Peter M."/>
            <person name="Riley R."/>
            <person name="Sitrit Y."/>
            <person name="Stielow B."/>
            <person name="Szollosi G."/>
            <person name="Zifcakova L."/>
            <person name="Stursova M."/>
            <person name="Spatafora J.W."/>
            <person name="Tedersoo L."/>
            <person name="Vaario L.-M."/>
            <person name="Yamada A."/>
            <person name="Yan M."/>
            <person name="Wang P."/>
            <person name="Xu J."/>
            <person name="Bruns T."/>
            <person name="Baldrian P."/>
            <person name="Vilgalys R."/>
            <person name="Henrissat B."/>
            <person name="Grigoriev I.V."/>
            <person name="Hibbett D."/>
            <person name="Nagy L.G."/>
            <person name="Martin F.M."/>
        </authorList>
    </citation>
    <scope>NUCLEOTIDE SEQUENCE</scope>
    <source>
        <strain evidence="18">Prilba</strain>
    </source>
</reference>
<evidence type="ECO:0000256" key="12">
    <source>
        <dbReference type="ARBA" id="ARBA00060927"/>
    </source>
</evidence>
<comment type="subcellular location">
    <subcellularLocation>
        <location evidence="1 15">Endoplasmic reticulum membrane</location>
        <topology evidence="1 15">Multi-pass membrane protein</topology>
    </subcellularLocation>
</comment>
<dbReference type="FunFam" id="3.30.2010.10:FF:000002">
    <property type="entry name" value="CAAX prenyl protease"/>
    <property type="match status" value="1"/>
</dbReference>
<feature type="active site" evidence="13">
    <location>
        <position position="305"/>
    </location>
</feature>
<evidence type="ECO:0000256" key="4">
    <source>
        <dbReference type="ARBA" id="ARBA00022723"/>
    </source>
</evidence>